<dbReference type="EMBL" id="BMPZ01000016">
    <property type="protein sequence ID" value="GGI92875.1"/>
    <property type="molecule type" value="Genomic_DNA"/>
</dbReference>
<dbReference type="PANTHER" id="PTHR35271:SF1">
    <property type="entry name" value="ABC TRANSPORTER, SUBSTRATE-BINDING LIPOPROTEIN"/>
    <property type="match status" value="1"/>
</dbReference>
<dbReference type="Gene3D" id="3.40.50.2300">
    <property type="match status" value="2"/>
</dbReference>
<dbReference type="PANTHER" id="PTHR35271">
    <property type="entry name" value="ABC TRANSPORTER, SUBSTRATE-BINDING LIPOPROTEIN-RELATED"/>
    <property type="match status" value="1"/>
</dbReference>
<name>A0A917K029_9GAMM</name>
<evidence type="ECO:0000313" key="1">
    <source>
        <dbReference type="EMBL" id="GGI92875.1"/>
    </source>
</evidence>
<dbReference type="Proteomes" id="UP000613743">
    <property type="component" value="Unassembled WGS sequence"/>
</dbReference>
<proteinExistence type="predicted"/>
<organism evidence="1 2">
    <name type="scientific">Shewanella gelidii</name>
    <dbReference type="NCBI Taxonomy" id="1642821"/>
    <lineage>
        <taxon>Bacteria</taxon>
        <taxon>Pseudomonadati</taxon>
        <taxon>Pseudomonadota</taxon>
        <taxon>Gammaproteobacteria</taxon>
        <taxon>Alteromonadales</taxon>
        <taxon>Shewanellaceae</taxon>
        <taxon>Shewanella</taxon>
    </lineage>
</organism>
<comment type="caution">
    <text evidence="1">The sequence shown here is derived from an EMBL/GenBank/DDBJ whole genome shotgun (WGS) entry which is preliminary data.</text>
</comment>
<dbReference type="InterPro" id="IPR007487">
    <property type="entry name" value="ABC_transpt-TYRBP-like"/>
</dbReference>
<protein>
    <recommendedName>
        <fullName evidence="3">Sugar ABC transporter</fullName>
    </recommendedName>
</protein>
<gene>
    <name evidence="1" type="ORF">GCM10009332_32730</name>
</gene>
<keyword evidence="2" id="KW-1185">Reference proteome</keyword>
<evidence type="ECO:0008006" key="3">
    <source>
        <dbReference type="Google" id="ProtNLM"/>
    </source>
</evidence>
<dbReference type="AlphaFoldDB" id="A0A917K029"/>
<sequence>MTCCYANAAKILIVESYHSEYSWDSRYYQGIIDTLGDEHVYHTFQMDTKRLPVSEHAARADSAWETYLEVKPDIVILGDDNAVKYLHERLRKTTTPVVFLGLNTASREYNLNQAKNFTGIFERPLLKRSIVLAQQLLPKKSNRKVLVLFDSGTTSKASIDYIRQIRTNNFIGNTQVDIRSVDKFEDWQQRILTASDRKYDAVFVGLYHTIKDKNGNHISDTDVLRWTQKNATVPHFGFWSFSISPQGNIGGYVLDGYVHGVTAAAIARKILQGTPPNRIFPKTDSTGRYIMSRSGIKKWRLVVPDNILTRVIWVD</sequence>
<accession>A0A917K029</accession>
<reference evidence="1" key="2">
    <citation type="submission" date="2020-09" db="EMBL/GenBank/DDBJ databases">
        <authorList>
            <person name="Sun Q."/>
            <person name="Ohkuma M."/>
        </authorList>
    </citation>
    <scope>NUCLEOTIDE SEQUENCE</scope>
    <source>
        <strain evidence="1">JCM 30804</strain>
    </source>
</reference>
<evidence type="ECO:0000313" key="2">
    <source>
        <dbReference type="Proteomes" id="UP000613743"/>
    </source>
</evidence>
<reference evidence="1" key="1">
    <citation type="journal article" date="2014" name="Int. J. Syst. Evol. Microbiol.">
        <title>Complete genome sequence of Corynebacterium casei LMG S-19264T (=DSM 44701T), isolated from a smear-ripened cheese.</title>
        <authorList>
            <consortium name="US DOE Joint Genome Institute (JGI-PGF)"/>
            <person name="Walter F."/>
            <person name="Albersmeier A."/>
            <person name="Kalinowski J."/>
            <person name="Ruckert C."/>
        </authorList>
    </citation>
    <scope>NUCLEOTIDE SEQUENCE</scope>
    <source>
        <strain evidence="1">JCM 30804</strain>
    </source>
</reference>
<dbReference type="Pfam" id="PF04392">
    <property type="entry name" value="ABC_sub_bind"/>
    <property type="match status" value="1"/>
</dbReference>